<dbReference type="EMBL" id="QGNW01000233">
    <property type="protein sequence ID" value="RVW83035.1"/>
    <property type="molecule type" value="Genomic_DNA"/>
</dbReference>
<keyword evidence="1" id="KW-0808">Transferase</keyword>
<comment type="caution">
    <text evidence="8">The sequence shown here is derived from an EMBL/GenBank/DDBJ whole genome shotgun (WGS) entry which is preliminary data.</text>
</comment>
<dbReference type="SUPFAM" id="SSF53098">
    <property type="entry name" value="Ribonuclease H-like"/>
    <property type="match status" value="1"/>
</dbReference>
<reference evidence="8 9" key="1">
    <citation type="journal article" date="2018" name="PLoS Genet.">
        <title>Population sequencing reveals clonal diversity and ancestral inbreeding in the grapevine cultivar Chardonnay.</title>
        <authorList>
            <person name="Roach M.J."/>
            <person name="Johnson D.L."/>
            <person name="Bohlmann J."/>
            <person name="van Vuuren H.J."/>
            <person name="Jones S.J."/>
            <person name="Pretorius I.S."/>
            <person name="Schmidt S.A."/>
            <person name="Borneman A.R."/>
        </authorList>
    </citation>
    <scope>NUCLEOTIDE SEQUENCE [LARGE SCALE GENOMIC DNA]</scope>
    <source>
        <strain evidence="9">cv. Chardonnay</strain>
        <tissue evidence="8">Leaf</tissue>
    </source>
</reference>
<evidence type="ECO:0000256" key="1">
    <source>
        <dbReference type="ARBA" id="ARBA00022679"/>
    </source>
</evidence>
<dbReference type="PANTHER" id="PTHR35046">
    <property type="entry name" value="ZINC KNUCKLE (CCHC-TYPE) FAMILY PROTEIN"/>
    <property type="match status" value="1"/>
</dbReference>
<dbReference type="Proteomes" id="UP000288805">
    <property type="component" value="Unassembled WGS sequence"/>
</dbReference>
<dbReference type="Pfam" id="PF03732">
    <property type="entry name" value="Retrotrans_gag"/>
    <property type="match status" value="1"/>
</dbReference>
<dbReference type="InterPro" id="IPR036397">
    <property type="entry name" value="RNaseH_sf"/>
</dbReference>
<dbReference type="Gene3D" id="3.30.420.10">
    <property type="entry name" value="Ribonuclease H-like superfamily/Ribonuclease H"/>
    <property type="match status" value="1"/>
</dbReference>
<dbReference type="InterPro" id="IPR041373">
    <property type="entry name" value="RT_RNaseH"/>
</dbReference>
<dbReference type="PANTHER" id="PTHR35046:SF9">
    <property type="entry name" value="RNA-DIRECTED DNA POLYMERASE"/>
    <property type="match status" value="1"/>
</dbReference>
<dbReference type="Gene3D" id="3.10.10.10">
    <property type="entry name" value="HIV Type 1 Reverse Transcriptase, subunit A, domain 1"/>
    <property type="match status" value="1"/>
</dbReference>
<dbReference type="GO" id="GO:0016787">
    <property type="term" value="F:hydrolase activity"/>
    <property type="evidence" value="ECO:0007669"/>
    <property type="project" value="UniProtKB-KW"/>
</dbReference>
<dbReference type="InterPro" id="IPR012337">
    <property type="entry name" value="RNaseH-like_sf"/>
</dbReference>
<keyword evidence="4" id="KW-0255">Endonuclease</keyword>
<dbReference type="GO" id="GO:0003964">
    <property type="term" value="F:RNA-directed DNA polymerase activity"/>
    <property type="evidence" value="ECO:0007669"/>
    <property type="project" value="UniProtKB-KW"/>
</dbReference>
<evidence type="ECO:0000313" key="8">
    <source>
        <dbReference type="EMBL" id="RVW83035.1"/>
    </source>
</evidence>
<organism evidence="8 9">
    <name type="scientific">Vitis vinifera</name>
    <name type="common">Grape</name>
    <dbReference type="NCBI Taxonomy" id="29760"/>
    <lineage>
        <taxon>Eukaryota</taxon>
        <taxon>Viridiplantae</taxon>
        <taxon>Streptophyta</taxon>
        <taxon>Embryophyta</taxon>
        <taxon>Tracheophyta</taxon>
        <taxon>Spermatophyta</taxon>
        <taxon>Magnoliopsida</taxon>
        <taxon>eudicotyledons</taxon>
        <taxon>Gunneridae</taxon>
        <taxon>Pentapetalae</taxon>
        <taxon>rosids</taxon>
        <taxon>Vitales</taxon>
        <taxon>Vitaceae</taxon>
        <taxon>Viteae</taxon>
        <taxon>Vitis</taxon>
    </lineage>
</organism>
<dbReference type="Gene3D" id="3.30.70.270">
    <property type="match status" value="1"/>
</dbReference>
<dbReference type="GO" id="GO:0004519">
    <property type="term" value="F:endonuclease activity"/>
    <property type="evidence" value="ECO:0007669"/>
    <property type="project" value="UniProtKB-KW"/>
</dbReference>
<dbReference type="InterPro" id="IPR041588">
    <property type="entry name" value="Integrase_H2C2"/>
</dbReference>
<evidence type="ECO:0000256" key="4">
    <source>
        <dbReference type="ARBA" id="ARBA00022759"/>
    </source>
</evidence>
<keyword evidence="2" id="KW-0548">Nucleotidyltransferase</keyword>
<gene>
    <name evidence="8" type="primary">TY3B-I_676</name>
    <name evidence="8" type="ORF">CK203_042473</name>
</gene>
<keyword evidence="6" id="KW-0695">RNA-directed DNA polymerase</keyword>
<dbReference type="Pfam" id="PF17917">
    <property type="entry name" value="RT_RNaseH"/>
    <property type="match status" value="1"/>
</dbReference>
<keyword evidence="3" id="KW-0540">Nuclease</keyword>
<dbReference type="InterPro" id="IPR043502">
    <property type="entry name" value="DNA/RNA_pol_sf"/>
</dbReference>
<proteinExistence type="predicted"/>
<dbReference type="InterPro" id="IPR005162">
    <property type="entry name" value="Retrotrans_gag_dom"/>
</dbReference>
<evidence type="ECO:0000256" key="2">
    <source>
        <dbReference type="ARBA" id="ARBA00022695"/>
    </source>
</evidence>
<dbReference type="PROSITE" id="PS50994">
    <property type="entry name" value="INTEGRASE"/>
    <property type="match status" value="1"/>
</dbReference>
<dbReference type="InterPro" id="IPR043128">
    <property type="entry name" value="Rev_trsase/Diguanyl_cyclase"/>
</dbReference>
<dbReference type="AlphaFoldDB" id="A0A438HEZ3"/>
<accession>A0A438HEZ3</accession>
<dbReference type="GO" id="GO:0015074">
    <property type="term" value="P:DNA integration"/>
    <property type="evidence" value="ECO:0007669"/>
    <property type="project" value="InterPro"/>
</dbReference>
<dbReference type="GO" id="GO:0003676">
    <property type="term" value="F:nucleic acid binding"/>
    <property type="evidence" value="ECO:0007669"/>
    <property type="project" value="InterPro"/>
</dbReference>
<evidence type="ECO:0000259" key="7">
    <source>
        <dbReference type="PROSITE" id="PS50994"/>
    </source>
</evidence>
<dbReference type="Gene3D" id="1.10.340.70">
    <property type="match status" value="1"/>
</dbReference>
<evidence type="ECO:0000256" key="6">
    <source>
        <dbReference type="ARBA" id="ARBA00022918"/>
    </source>
</evidence>
<dbReference type="CDD" id="cd09274">
    <property type="entry name" value="RNase_HI_RT_Ty3"/>
    <property type="match status" value="1"/>
</dbReference>
<evidence type="ECO:0000256" key="5">
    <source>
        <dbReference type="ARBA" id="ARBA00022801"/>
    </source>
</evidence>
<evidence type="ECO:0000313" key="9">
    <source>
        <dbReference type="Proteomes" id="UP000288805"/>
    </source>
</evidence>
<dbReference type="Pfam" id="PF17921">
    <property type="entry name" value="Integrase_H2C2"/>
    <property type="match status" value="1"/>
</dbReference>
<dbReference type="SUPFAM" id="SSF56672">
    <property type="entry name" value="DNA/RNA polymerases"/>
    <property type="match status" value="1"/>
</dbReference>
<evidence type="ECO:0000256" key="3">
    <source>
        <dbReference type="ARBA" id="ARBA00022722"/>
    </source>
</evidence>
<dbReference type="InterPro" id="IPR001584">
    <property type="entry name" value="Integrase_cat-core"/>
</dbReference>
<sequence>MSSRGKTSNKEEGEESSLMLQAVQQQFERMNVVFNDIQIGWIGKTLLSLLCEMSVPKEPLMLEDKEGVCIDDSDDYHEDEFEDEEDQASLNHEGKFAPMGERVGRGFRRAPRWQDGTDRNLGNIKMKIPSFQGKNDPEVYLEWEKKVEFIFKCHNYSEEKKVKLAVIEFIDYDIIWWDQLVMNRRRNYERPIETWEEMKATMRRRFVPSHYYRDLYQKLQSLTQGYRSVDDYHKEMEIVMIRANVEEDREATMARWNDSLKGKELGHFKISALLLHGSQMGRKMKGLFSSPKPNHQKGEMKLPMSTKRTMIARVDGEVETESEEDDDQMPSLEDACDDNVEYPVEGGSLVARRALSAQVKEDDMEQQRENIFHTRCHINNKEYEDVFINDVPSGLPPIRGIEHQIDFVPGAKIPNRPAYRSNQEETKELQRQVEELLTKGHVRESLSPCVVPVLLVPKNDGTWRMCVDCRAINNITVKYKHPIPRLDDMLDELHGSCVFTKIDLKNGAKGIEVDEEKVKAIKEWTTPKSITEIECDASRIGIGAVLMQEKRPITYFSEKLNGPTLNYPTYDNELYALVRALETWQHYLWPKEFVIYTDHESLKHLKRQGKLNRRHTKWVEFIETFPYVIKYKQGKENIVADALSRMYALVSTLNAKLLGFEYVKELYVNDDDFASAYGASHRGGLMGHFGVRKTLDVLHEHFFLPKMKRDVERACARCITYRQAKSRVLPHGLYTPLPVPSAPWVDISMDFVLGLPRSRNGRDSIFVVVDRFSKMAHFISCHKTDDATHIANLFFREIVRLHGVPRSIVSDHDIVYGFNPLTPLDLRSLPINEMTSLDGEKKVEMVKKLHESVRKHIEKKNEQYATKANKGRRQVLFESGDWVWVHMRKKRFPTRRRSKLHPRGDGPFQVLERINDNAYKLDLPGDDSRTNPFEERRNDENQQAFKIHCMFQLGLLLKQDPRISNEHLMG</sequence>
<feature type="domain" description="Integrase catalytic" evidence="7">
    <location>
        <begin position="739"/>
        <end position="901"/>
    </location>
</feature>
<dbReference type="Pfam" id="PF24626">
    <property type="entry name" value="SH3_Tf2-1"/>
    <property type="match status" value="1"/>
</dbReference>
<dbReference type="InterPro" id="IPR056924">
    <property type="entry name" value="SH3_Tf2-1"/>
</dbReference>
<name>A0A438HEZ3_VITVI</name>
<protein>
    <submittedName>
        <fullName evidence="8">Transposon Ty3-I Gag-Pol polyprotein</fullName>
    </submittedName>
</protein>
<keyword evidence="5" id="KW-0378">Hydrolase</keyword>
<dbReference type="CDD" id="cd01647">
    <property type="entry name" value="RT_LTR"/>
    <property type="match status" value="1"/>
</dbReference>